<accession>A0A934V136</accession>
<evidence type="ECO:0000313" key="2">
    <source>
        <dbReference type="EMBL" id="MBK1698306.1"/>
    </source>
</evidence>
<dbReference type="Proteomes" id="UP000778970">
    <property type="component" value="Unassembled WGS sequence"/>
</dbReference>
<name>A0A934V136_9PROT</name>
<organism evidence="2 3">
    <name type="scientific">Rhodovibrio salinarum</name>
    <dbReference type="NCBI Taxonomy" id="1087"/>
    <lineage>
        <taxon>Bacteria</taxon>
        <taxon>Pseudomonadati</taxon>
        <taxon>Pseudomonadota</taxon>
        <taxon>Alphaproteobacteria</taxon>
        <taxon>Rhodospirillales</taxon>
        <taxon>Rhodovibrionaceae</taxon>
        <taxon>Rhodovibrio</taxon>
    </lineage>
</organism>
<evidence type="ECO:0000313" key="3">
    <source>
        <dbReference type="Proteomes" id="UP000778970"/>
    </source>
</evidence>
<proteinExistence type="predicted"/>
<protein>
    <submittedName>
        <fullName evidence="2">Uncharacterized protein</fullName>
    </submittedName>
</protein>
<comment type="caution">
    <text evidence="2">The sequence shown here is derived from an EMBL/GenBank/DDBJ whole genome shotgun (WGS) entry which is preliminary data.</text>
</comment>
<keyword evidence="1" id="KW-1133">Transmembrane helix</keyword>
<keyword evidence="3" id="KW-1185">Reference proteome</keyword>
<keyword evidence="1" id="KW-0812">Transmembrane</keyword>
<keyword evidence="1" id="KW-0472">Membrane</keyword>
<reference evidence="2" key="2">
    <citation type="journal article" date="2020" name="Microorganisms">
        <title>Osmotic Adaptation and Compatible Solute Biosynthesis of Phototrophic Bacteria as Revealed from Genome Analyses.</title>
        <authorList>
            <person name="Imhoff J.F."/>
            <person name="Rahn T."/>
            <person name="Kunzel S."/>
            <person name="Keller A."/>
            <person name="Neulinger S.C."/>
        </authorList>
    </citation>
    <scope>NUCLEOTIDE SEQUENCE</scope>
    <source>
        <strain evidence="2">DSM 9154</strain>
    </source>
</reference>
<evidence type="ECO:0000256" key="1">
    <source>
        <dbReference type="SAM" id="Phobius"/>
    </source>
</evidence>
<reference evidence="2" key="1">
    <citation type="submission" date="2017-08" db="EMBL/GenBank/DDBJ databases">
        <authorList>
            <person name="Imhoff J.F."/>
            <person name="Rahn T."/>
            <person name="Kuenzel S."/>
            <person name="Neulinger S.C."/>
        </authorList>
    </citation>
    <scope>NUCLEOTIDE SEQUENCE</scope>
    <source>
        <strain evidence="2">DSM 9154</strain>
    </source>
</reference>
<gene>
    <name evidence="2" type="ORF">CKO21_13745</name>
</gene>
<sequence>MSSVRPFIVREVFGLMLAALVAAYLVRHGLTVPHTPDQLWELNPPLIIALMGWVLDSGERRRALMRRDRLFHGQQSEGVRREADEAIRALQARRS</sequence>
<dbReference type="AlphaFoldDB" id="A0A934V136"/>
<dbReference type="EMBL" id="NRRE01000027">
    <property type="protein sequence ID" value="MBK1698306.1"/>
    <property type="molecule type" value="Genomic_DNA"/>
</dbReference>
<feature type="transmembrane region" description="Helical" evidence="1">
    <location>
        <begin position="12"/>
        <end position="30"/>
    </location>
</feature>
<dbReference type="RefSeq" id="WP_027288619.1">
    <property type="nucleotide sequence ID" value="NZ_NRRE01000027.1"/>
</dbReference>